<dbReference type="GO" id="GO:0005886">
    <property type="term" value="C:plasma membrane"/>
    <property type="evidence" value="ECO:0007669"/>
    <property type="project" value="InterPro"/>
</dbReference>
<dbReference type="Pfam" id="PF10099">
    <property type="entry name" value="RskA_C"/>
    <property type="match status" value="1"/>
</dbReference>
<protein>
    <submittedName>
        <fullName evidence="2">Anti-sigma-K factor RskA</fullName>
    </submittedName>
</protein>
<reference evidence="2 3" key="1">
    <citation type="journal article" date="2015" name="Stand. Genomic Sci.">
        <title>Genomic Encyclopedia of Bacterial and Archaeal Type Strains, Phase III: the genomes of soil and plant-associated and newly described type strains.</title>
        <authorList>
            <person name="Whitman W.B."/>
            <person name="Woyke T."/>
            <person name="Klenk H.P."/>
            <person name="Zhou Y."/>
            <person name="Lilburn T.G."/>
            <person name="Beck B.J."/>
            <person name="De Vos P."/>
            <person name="Vandamme P."/>
            <person name="Eisen J.A."/>
            <person name="Garrity G."/>
            <person name="Hugenholtz P."/>
            <person name="Kyrpides N.C."/>
        </authorList>
    </citation>
    <scope>NUCLEOTIDE SEQUENCE [LARGE SCALE GENOMIC DNA]</scope>
    <source>
        <strain evidence="2 3">CGMCC 1.7271</strain>
    </source>
</reference>
<dbReference type="Proteomes" id="UP000316167">
    <property type="component" value="Unassembled WGS sequence"/>
</dbReference>
<dbReference type="AlphaFoldDB" id="A0A562SD78"/>
<evidence type="ECO:0000313" key="3">
    <source>
        <dbReference type="Proteomes" id="UP000316167"/>
    </source>
</evidence>
<keyword evidence="3" id="KW-1185">Reference proteome</keyword>
<dbReference type="GO" id="GO:0016989">
    <property type="term" value="F:sigma factor antagonist activity"/>
    <property type="evidence" value="ECO:0007669"/>
    <property type="project" value="TreeGrafter"/>
</dbReference>
<sequence length="278" mass="29859">MDLSCIIQSGDLELYVLGMLPPEEAGKIEALCKLFPEIQQEVDAIAATFEAGAMQMAVTPSASVKEKLMASLPAKTGTTATPEANGSPAKVVEMKPVAEQKSSFSKLAIAASWGLFLLATAFSYYLYNGKKELGFEVAKLKQASITSEQQVAELNKKVSSYELYRQLKSNPSLTSVMLASVKPEVKQQAEVFWNKATGELFIDPSSLPPAPKGKQYQLWFLIDGQPTDAGMISLTDVAAIQKMKQTKPGAQMFAITLEDEGGKPTPDLSALVVAGKVS</sequence>
<gene>
    <name evidence="2" type="ORF">IQ13_3635</name>
</gene>
<dbReference type="GO" id="GO:0006417">
    <property type="term" value="P:regulation of translation"/>
    <property type="evidence" value="ECO:0007669"/>
    <property type="project" value="TreeGrafter"/>
</dbReference>
<proteinExistence type="predicted"/>
<evidence type="ECO:0000313" key="2">
    <source>
        <dbReference type="EMBL" id="TWI79232.1"/>
    </source>
</evidence>
<dbReference type="InterPro" id="IPR051474">
    <property type="entry name" value="Anti-sigma-K/W_factor"/>
</dbReference>
<dbReference type="PANTHER" id="PTHR37461">
    <property type="entry name" value="ANTI-SIGMA-K FACTOR RSKA"/>
    <property type="match status" value="1"/>
</dbReference>
<feature type="domain" description="Anti-sigma K factor RskA C-terminal" evidence="1">
    <location>
        <begin position="165"/>
        <end position="266"/>
    </location>
</feature>
<dbReference type="EMBL" id="VLLE01000006">
    <property type="protein sequence ID" value="TWI79232.1"/>
    <property type="molecule type" value="Genomic_DNA"/>
</dbReference>
<dbReference type="InterPro" id="IPR018764">
    <property type="entry name" value="RskA_C"/>
</dbReference>
<accession>A0A562SD78</accession>
<name>A0A562SD78_9BACT</name>
<evidence type="ECO:0000259" key="1">
    <source>
        <dbReference type="Pfam" id="PF10099"/>
    </source>
</evidence>
<organism evidence="2 3">
    <name type="scientific">Lacibacter cauensis</name>
    <dbReference type="NCBI Taxonomy" id="510947"/>
    <lineage>
        <taxon>Bacteria</taxon>
        <taxon>Pseudomonadati</taxon>
        <taxon>Bacteroidota</taxon>
        <taxon>Chitinophagia</taxon>
        <taxon>Chitinophagales</taxon>
        <taxon>Chitinophagaceae</taxon>
        <taxon>Lacibacter</taxon>
    </lineage>
</organism>
<comment type="caution">
    <text evidence="2">The sequence shown here is derived from an EMBL/GenBank/DDBJ whole genome shotgun (WGS) entry which is preliminary data.</text>
</comment>
<dbReference type="PANTHER" id="PTHR37461:SF1">
    <property type="entry name" value="ANTI-SIGMA-K FACTOR RSKA"/>
    <property type="match status" value="1"/>
</dbReference>